<accession>A0A5N5FZQ4</accession>
<dbReference type="Proteomes" id="UP000327157">
    <property type="component" value="Chromosome 14"/>
</dbReference>
<evidence type="ECO:0000313" key="2">
    <source>
        <dbReference type="Proteomes" id="UP000327157"/>
    </source>
</evidence>
<gene>
    <name evidence="1" type="ORF">D8674_011786</name>
</gene>
<comment type="caution">
    <text evidence="1">The sequence shown here is derived from an EMBL/GenBank/DDBJ whole genome shotgun (WGS) entry which is preliminary data.</text>
</comment>
<proteinExistence type="predicted"/>
<reference evidence="2" key="2">
    <citation type="submission" date="2019-10" db="EMBL/GenBank/DDBJ databases">
        <title>A de novo genome assembly of a pear dwarfing rootstock.</title>
        <authorList>
            <person name="Wang F."/>
            <person name="Wang J."/>
            <person name="Li S."/>
            <person name="Zhang Y."/>
            <person name="Fang M."/>
            <person name="Ma L."/>
            <person name="Zhao Y."/>
            <person name="Jiang S."/>
        </authorList>
    </citation>
    <scope>NUCLEOTIDE SEQUENCE [LARGE SCALE GENOMIC DNA]</scope>
</reference>
<protein>
    <submittedName>
        <fullName evidence="1">Uncharacterized protein</fullName>
    </submittedName>
</protein>
<sequence length="50" mass="5121">MMIDQGLWRAMKQVGMTVSTKLGSARARLCTVGGNGLIGPGCSVAGDVLL</sequence>
<evidence type="ECO:0000313" key="1">
    <source>
        <dbReference type="EMBL" id="KAB2608618.1"/>
    </source>
</evidence>
<dbReference type="AlphaFoldDB" id="A0A5N5FZQ4"/>
<organism evidence="1 2">
    <name type="scientific">Pyrus ussuriensis x Pyrus communis</name>
    <dbReference type="NCBI Taxonomy" id="2448454"/>
    <lineage>
        <taxon>Eukaryota</taxon>
        <taxon>Viridiplantae</taxon>
        <taxon>Streptophyta</taxon>
        <taxon>Embryophyta</taxon>
        <taxon>Tracheophyta</taxon>
        <taxon>Spermatophyta</taxon>
        <taxon>Magnoliopsida</taxon>
        <taxon>eudicotyledons</taxon>
        <taxon>Gunneridae</taxon>
        <taxon>Pentapetalae</taxon>
        <taxon>rosids</taxon>
        <taxon>fabids</taxon>
        <taxon>Rosales</taxon>
        <taxon>Rosaceae</taxon>
        <taxon>Amygdaloideae</taxon>
        <taxon>Maleae</taxon>
        <taxon>Pyrus</taxon>
    </lineage>
</organism>
<keyword evidence="2" id="KW-1185">Reference proteome</keyword>
<reference evidence="1 2" key="1">
    <citation type="submission" date="2019-09" db="EMBL/GenBank/DDBJ databases">
        <authorList>
            <person name="Ou C."/>
        </authorList>
    </citation>
    <scope>NUCLEOTIDE SEQUENCE [LARGE SCALE GENOMIC DNA]</scope>
    <source>
        <strain evidence="1">S2</strain>
        <tissue evidence="1">Leaf</tissue>
    </source>
</reference>
<reference evidence="1 2" key="3">
    <citation type="submission" date="2019-11" db="EMBL/GenBank/DDBJ databases">
        <title>A de novo genome assembly of a pear dwarfing rootstock.</title>
        <authorList>
            <person name="Wang F."/>
            <person name="Wang J."/>
            <person name="Li S."/>
            <person name="Zhang Y."/>
            <person name="Fang M."/>
            <person name="Ma L."/>
            <person name="Zhao Y."/>
            <person name="Jiang S."/>
        </authorList>
    </citation>
    <scope>NUCLEOTIDE SEQUENCE [LARGE SCALE GENOMIC DNA]</scope>
    <source>
        <strain evidence="1">S2</strain>
        <tissue evidence="1">Leaf</tissue>
    </source>
</reference>
<name>A0A5N5FZQ4_9ROSA</name>
<dbReference type="EMBL" id="SMOL01000553">
    <property type="protein sequence ID" value="KAB2608618.1"/>
    <property type="molecule type" value="Genomic_DNA"/>
</dbReference>